<accession>A0A1I2GG87</accession>
<feature type="region of interest" description="Disordered" evidence="1">
    <location>
        <begin position="41"/>
        <end position="61"/>
    </location>
</feature>
<evidence type="ECO:0000313" key="3">
    <source>
        <dbReference type="Proteomes" id="UP000198855"/>
    </source>
</evidence>
<organism evidence="2 3">
    <name type="scientific">Paenibacillus catalpae</name>
    <dbReference type="NCBI Taxonomy" id="1045775"/>
    <lineage>
        <taxon>Bacteria</taxon>
        <taxon>Bacillati</taxon>
        <taxon>Bacillota</taxon>
        <taxon>Bacilli</taxon>
        <taxon>Bacillales</taxon>
        <taxon>Paenibacillaceae</taxon>
        <taxon>Paenibacillus</taxon>
    </lineage>
</organism>
<dbReference type="EMBL" id="FOMT01000006">
    <property type="protein sequence ID" value="SFF16000.1"/>
    <property type="molecule type" value="Genomic_DNA"/>
</dbReference>
<dbReference type="RefSeq" id="WP_091189331.1">
    <property type="nucleotide sequence ID" value="NZ_FOMT01000006.1"/>
</dbReference>
<proteinExistence type="predicted"/>
<evidence type="ECO:0000313" key="2">
    <source>
        <dbReference type="EMBL" id="SFF16000.1"/>
    </source>
</evidence>
<dbReference type="Pfam" id="PF14168">
    <property type="entry name" value="YjzC"/>
    <property type="match status" value="1"/>
</dbReference>
<evidence type="ECO:0000256" key="1">
    <source>
        <dbReference type="SAM" id="MobiDB-lite"/>
    </source>
</evidence>
<dbReference type="STRING" id="1045775.SAMN05216378_5189"/>
<dbReference type="InterPro" id="IPR025549">
    <property type="entry name" value="YjzC"/>
</dbReference>
<feature type="compositionally biased region" description="Basic and acidic residues" evidence="1">
    <location>
        <begin position="41"/>
        <end position="52"/>
    </location>
</feature>
<protein>
    <submittedName>
        <fullName evidence="2">YjzC-like protein</fullName>
    </submittedName>
</protein>
<keyword evidence="3" id="KW-1185">Reference proteome</keyword>
<dbReference type="Proteomes" id="UP000198855">
    <property type="component" value="Unassembled WGS sequence"/>
</dbReference>
<dbReference type="AlphaFoldDB" id="A0A1I2GG87"/>
<reference evidence="3" key="1">
    <citation type="submission" date="2016-10" db="EMBL/GenBank/DDBJ databases">
        <authorList>
            <person name="Varghese N."/>
            <person name="Submissions S."/>
        </authorList>
    </citation>
    <scope>NUCLEOTIDE SEQUENCE [LARGE SCALE GENOMIC DNA]</scope>
    <source>
        <strain evidence="3">CGMCC 1.10784</strain>
    </source>
</reference>
<gene>
    <name evidence="2" type="ORF">SAMN05216378_5189</name>
</gene>
<name>A0A1I2GG87_9BACL</name>
<dbReference type="OrthoDB" id="5244304at2"/>
<sequence>MGEWTVFSPGDHAPNDGTYIETGDNSYHMGINNPKKVQLKRGERFPETSNHERRWKRMGHN</sequence>